<accession>A0A9X4QMU0</accession>
<dbReference type="Proteomes" id="UP001153387">
    <property type="component" value="Unassembled WGS sequence"/>
</dbReference>
<evidence type="ECO:0000313" key="2">
    <source>
        <dbReference type="Proteomes" id="UP001153387"/>
    </source>
</evidence>
<reference evidence="1 2" key="1">
    <citation type="submission" date="2022-10" db="EMBL/GenBank/DDBJ databases">
        <title>Comparative genomic analysis of Cohnella hashimotonis sp. nov., isolated from the International Space Station.</title>
        <authorList>
            <person name="Simpson A."/>
            <person name="Venkateswaran K."/>
        </authorList>
    </citation>
    <scope>NUCLEOTIDE SEQUENCE [LARGE SCALE GENOMIC DNA]</scope>
    <source>
        <strain evidence="1 2">DSM 18997</strain>
    </source>
</reference>
<comment type="caution">
    <text evidence="1">The sequence shown here is derived from an EMBL/GenBank/DDBJ whole genome shotgun (WGS) entry which is preliminary data.</text>
</comment>
<organism evidence="1 2">
    <name type="scientific">Cohnella ginsengisoli</name>
    <dbReference type="NCBI Taxonomy" id="425004"/>
    <lineage>
        <taxon>Bacteria</taxon>
        <taxon>Bacillati</taxon>
        <taxon>Bacillota</taxon>
        <taxon>Bacilli</taxon>
        <taxon>Bacillales</taxon>
        <taxon>Paenibacillaceae</taxon>
        <taxon>Cohnella</taxon>
    </lineage>
</organism>
<gene>
    <name evidence="1" type="ORF">OMP38_17410</name>
</gene>
<dbReference type="AlphaFoldDB" id="A0A9X4QMU0"/>
<dbReference type="EMBL" id="JAPDHZ010000003">
    <property type="protein sequence ID" value="MDG0792454.1"/>
    <property type="molecule type" value="Genomic_DNA"/>
</dbReference>
<protein>
    <submittedName>
        <fullName evidence="1">Uncharacterized protein</fullName>
    </submittedName>
</protein>
<evidence type="ECO:0000313" key="1">
    <source>
        <dbReference type="EMBL" id="MDG0792454.1"/>
    </source>
</evidence>
<dbReference type="RefSeq" id="WP_277566253.1">
    <property type="nucleotide sequence ID" value="NZ_JAPDHZ010000003.1"/>
</dbReference>
<sequence length="46" mass="5400">MKRKAAVQHRLSLFAAGRMYRLWTREPLFPLIGSIWLDFGLGMYDS</sequence>
<name>A0A9X4QMU0_9BACL</name>
<keyword evidence="2" id="KW-1185">Reference proteome</keyword>
<proteinExistence type="predicted"/>